<evidence type="ECO:0000256" key="10">
    <source>
        <dbReference type="ARBA" id="ARBA00022723"/>
    </source>
</evidence>
<feature type="transmembrane region" description="Helical" evidence="20">
    <location>
        <begin position="16"/>
        <end position="38"/>
    </location>
</feature>
<feature type="transmembrane region" description="Helical" evidence="20">
    <location>
        <begin position="300"/>
        <end position="323"/>
    </location>
</feature>
<keyword evidence="12" id="KW-0460">Magnesium</keyword>
<evidence type="ECO:0000256" key="11">
    <source>
        <dbReference type="ARBA" id="ARBA00022792"/>
    </source>
</evidence>
<dbReference type="InterPro" id="IPR033944">
    <property type="entry name" value="Cyt_c_oxase_su1_dom"/>
</dbReference>
<feature type="transmembrane region" description="Helical" evidence="20">
    <location>
        <begin position="268"/>
        <end position="288"/>
    </location>
</feature>
<evidence type="ECO:0000256" key="15">
    <source>
        <dbReference type="ARBA" id="ARBA00022989"/>
    </source>
</evidence>
<geneLocation type="mitochondrion" evidence="22"/>
<protein>
    <recommendedName>
        <fullName evidence="6 19">Cytochrome c oxidase subunit 1</fullName>
        <ecNumber evidence="19">7.1.1.9</ecNumber>
    </recommendedName>
</protein>
<evidence type="ECO:0000256" key="3">
    <source>
        <dbReference type="ARBA" id="ARBA00004673"/>
    </source>
</evidence>
<feature type="transmembrane region" description="Helical" evidence="20">
    <location>
        <begin position="180"/>
        <end position="208"/>
    </location>
</feature>
<comment type="function">
    <text evidence="19">Component of the cytochrome c oxidase, the last enzyme in the mitochondrial electron transport chain which drives oxidative phosphorylation. The respiratory chain contains 3 multisubunit complexes succinate dehydrogenase (complex II, CII), ubiquinol-cytochrome c oxidoreductase (cytochrome b-c1 complex, complex III, CIII) and cytochrome c oxidase (complex IV, CIV), that cooperate to transfer electrons derived from NADH and succinate to molecular oxygen, creating an electrochemical gradient over the inner membrane that drives transmembrane transport and the ATP synthase. Cytochrome c oxidase is the component of the respiratory chain that catalyzes the reduction of oxygen to water. Electrons originating from reduced cytochrome c in the intermembrane space (IMS) are transferred via the dinuclear copper A center (CU(A)) of subunit 2 and heme A of subunit 1 to the active site in subunit 1, a binuclear center (BNC) formed by heme A3 and copper B (CU(B)). The BNC reduces molecular oxygen to 2 water molecules using 4 electrons from cytochrome c in the IMS and 4 protons from the mitochondrial matrix.</text>
</comment>
<dbReference type="AlphaFoldDB" id="B7ZE87"/>
<evidence type="ECO:0000313" key="22">
    <source>
        <dbReference type="EMBL" id="CAL18252.1"/>
    </source>
</evidence>
<comment type="subcellular location">
    <subcellularLocation>
        <location evidence="2 19">Mitochondrion inner membrane</location>
        <topology evidence="2 19">Multi-pass membrane protein</topology>
    </subcellularLocation>
</comment>
<evidence type="ECO:0000256" key="12">
    <source>
        <dbReference type="ARBA" id="ARBA00022842"/>
    </source>
</evidence>
<sequence>MLSQWLYSTNHKMIGTLYFIFSAWAGMVGLSTSMVIRYELSNMSSMYFDTNSYNIMVTAHAIVMIFFLIMPVTMGGFGNWLIPLMITAPDMAFPRLNNFSFWLLIPAFILFMKSMLMEIGVGSGWTLYPPLTLNESHSDYSMDLTIFSLHLAGVSSIMSSINFITTSVNMSSLSLMSLPLFVWSIIFTSILLIISLPILAGAITMLLFDRNFNTSFFDPLGGGDPILFQHLFWFFGHPEVYILILPGFGMISHIISQEKLKYSAFSHLSMIFAMGSISFLGLIVWAHHMFTTGMDIDTKAYFSASTMIIGVPTGIKIFSWLITLMSEKFYMKLSLMWALGFIYLFSLGGFTGIVLANASIDTILHDTYYVVAHFHYVLSMGAMFSIFGGFIYWFPVMTNLSLNENLLHKHFWMSFVGVNMTFFPQHMLGLLGMPRRYSDYSSNMESWNLISSMGSILSSFSILLFFYIIYESLYSKFSLKNKNSPDWSNEFTLHTFNELPLLYKF</sequence>
<dbReference type="GO" id="GO:0005743">
    <property type="term" value="C:mitochondrial inner membrane"/>
    <property type="evidence" value="ECO:0007669"/>
    <property type="project" value="UniProtKB-SubCell"/>
</dbReference>
<dbReference type="SUPFAM" id="SSF81442">
    <property type="entry name" value="Cytochrome c oxidase subunit I-like"/>
    <property type="match status" value="1"/>
</dbReference>
<keyword evidence="19" id="KW-0186">Copper</keyword>
<comment type="cofactor">
    <cofactor evidence="1">
        <name>heme</name>
        <dbReference type="ChEBI" id="CHEBI:30413"/>
    </cofactor>
</comment>
<reference evidence="22" key="1">
    <citation type="submission" date="2006-07" db="EMBL/GenBank/DDBJ databases">
        <title>Mitochondrial DNA genomes to investigate the phylogenetic position of Strepsiptera.</title>
        <authorList>
            <person name="Pons J."/>
            <person name="Foster P."/>
            <person name="Vogler A.P."/>
        </authorList>
    </citation>
    <scope>NUCLEOTIDE SEQUENCE</scope>
</reference>
<feature type="transmembrane region" description="Helical" evidence="20">
    <location>
        <begin position="103"/>
        <end position="127"/>
    </location>
</feature>
<dbReference type="EMBL" id="AM286745">
    <property type="protein sequence ID" value="CAL18252.1"/>
    <property type="molecule type" value="Genomic_DNA"/>
</dbReference>
<dbReference type="GO" id="GO:0020037">
    <property type="term" value="F:heme binding"/>
    <property type="evidence" value="ECO:0007669"/>
    <property type="project" value="InterPro"/>
</dbReference>
<keyword evidence="8 19" id="KW-0679">Respiratory chain</keyword>
<evidence type="ECO:0000259" key="21">
    <source>
        <dbReference type="PROSITE" id="PS50855"/>
    </source>
</evidence>
<dbReference type="EC" id="7.1.1.9" evidence="19"/>
<keyword evidence="10 19" id="KW-0479">Metal-binding</keyword>
<feature type="transmembrane region" description="Helical" evidence="20">
    <location>
        <begin position="240"/>
        <end position="256"/>
    </location>
</feature>
<dbReference type="InterPro" id="IPR023615">
    <property type="entry name" value="Cyt_c_Oxase_su1_BS"/>
</dbReference>
<evidence type="ECO:0000256" key="2">
    <source>
        <dbReference type="ARBA" id="ARBA00004448"/>
    </source>
</evidence>
<evidence type="ECO:0000256" key="14">
    <source>
        <dbReference type="ARBA" id="ARBA00022982"/>
    </source>
</evidence>
<evidence type="ECO:0000256" key="8">
    <source>
        <dbReference type="ARBA" id="ARBA00022660"/>
    </source>
</evidence>
<dbReference type="GO" id="GO:0006123">
    <property type="term" value="P:mitochondrial electron transport, cytochrome c to oxygen"/>
    <property type="evidence" value="ECO:0007669"/>
    <property type="project" value="TreeGrafter"/>
</dbReference>
<dbReference type="GO" id="GO:0004129">
    <property type="term" value="F:cytochrome-c oxidase activity"/>
    <property type="evidence" value="ECO:0007669"/>
    <property type="project" value="UniProtKB-EC"/>
</dbReference>
<feature type="transmembrane region" description="Helical" evidence="20">
    <location>
        <begin position="58"/>
        <end position="82"/>
    </location>
</feature>
<comment type="pathway">
    <text evidence="3 19">Energy metabolism; oxidative phosphorylation.</text>
</comment>
<evidence type="ECO:0000256" key="1">
    <source>
        <dbReference type="ARBA" id="ARBA00001971"/>
    </source>
</evidence>
<evidence type="ECO:0000256" key="20">
    <source>
        <dbReference type="SAM" id="Phobius"/>
    </source>
</evidence>
<comment type="subunit">
    <text evidence="5">Component of the cytochrome c oxidase (complex IV, CIV), a multisubunit enzyme composed of a catalytic core of 3 subunits and several supernumerary subunits. The complex exists as a monomer or a dimer and forms supercomplexes (SCs) in the inner mitochondrial membrane with ubiquinol-cytochrome c oxidoreductase (cytochrome b-c1 complex, complex III, CIII).</text>
</comment>
<dbReference type="PANTHER" id="PTHR10422:SF18">
    <property type="entry name" value="CYTOCHROME C OXIDASE SUBUNIT 1"/>
    <property type="match status" value="1"/>
</dbReference>
<organism evidence="22">
    <name type="scientific">Xenos vesparum</name>
    <dbReference type="NCBI Taxonomy" id="31928"/>
    <lineage>
        <taxon>Eukaryota</taxon>
        <taxon>Metazoa</taxon>
        <taxon>Ecdysozoa</taxon>
        <taxon>Arthropoda</taxon>
        <taxon>Hexapoda</taxon>
        <taxon>Insecta</taxon>
        <taxon>Pterygota</taxon>
        <taxon>Neoptera</taxon>
        <taxon>Endopterygota</taxon>
        <taxon>Strepsiptera</taxon>
        <taxon>Stylopidia</taxon>
        <taxon>Xenidae</taxon>
        <taxon>Xenos</taxon>
    </lineage>
</organism>
<dbReference type="GO" id="GO:0046872">
    <property type="term" value="F:metal ion binding"/>
    <property type="evidence" value="ECO:0007669"/>
    <property type="project" value="UniProtKB-KW"/>
</dbReference>
<dbReference type="PANTHER" id="PTHR10422">
    <property type="entry name" value="CYTOCHROME C OXIDASE SUBUNIT 1"/>
    <property type="match status" value="1"/>
</dbReference>
<evidence type="ECO:0000256" key="7">
    <source>
        <dbReference type="ARBA" id="ARBA00022448"/>
    </source>
</evidence>
<keyword evidence="11 19" id="KW-0999">Mitochondrion inner membrane</keyword>
<dbReference type="UniPathway" id="UPA00705"/>
<evidence type="ECO:0000256" key="5">
    <source>
        <dbReference type="ARBA" id="ARBA00011164"/>
    </source>
</evidence>
<dbReference type="PROSITE" id="PS50855">
    <property type="entry name" value="COX1"/>
    <property type="match status" value="1"/>
</dbReference>
<keyword evidence="17 19" id="KW-0472">Membrane</keyword>
<dbReference type="Gene3D" id="1.20.210.10">
    <property type="entry name" value="Cytochrome c oxidase-like, subunit I domain"/>
    <property type="match status" value="1"/>
</dbReference>
<feature type="transmembrane region" description="Helical" evidence="20">
    <location>
        <begin position="376"/>
        <end position="394"/>
    </location>
</feature>
<proteinExistence type="inferred from homology"/>
<keyword evidence="9 19" id="KW-0812">Transmembrane</keyword>
<evidence type="ECO:0000256" key="6">
    <source>
        <dbReference type="ARBA" id="ARBA00015947"/>
    </source>
</evidence>
<keyword evidence="14 19" id="KW-0249">Electron transport</keyword>
<evidence type="ECO:0000256" key="9">
    <source>
        <dbReference type="ARBA" id="ARBA00022692"/>
    </source>
</evidence>
<comment type="catalytic activity">
    <reaction evidence="18">
        <text>4 Fe(II)-[cytochrome c] + O2 + 8 H(+)(in) = 4 Fe(III)-[cytochrome c] + 2 H2O + 4 H(+)(out)</text>
        <dbReference type="Rhea" id="RHEA:11436"/>
        <dbReference type="Rhea" id="RHEA-COMP:10350"/>
        <dbReference type="Rhea" id="RHEA-COMP:14399"/>
        <dbReference type="ChEBI" id="CHEBI:15377"/>
        <dbReference type="ChEBI" id="CHEBI:15378"/>
        <dbReference type="ChEBI" id="CHEBI:15379"/>
        <dbReference type="ChEBI" id="CHEBI:29033"/>
        <dbReference type="ChEBI" id="CHEBI:29034"/>
        <dbReference type="EC" id="7.1.1.9"/>
    </reaction>
    <physiologicalReaction direction="left-to-right" evidence="18">
        <dbReference type="Rhea" id="RHEA:11437"/>
    </physiologicalReaction>
</comment>
<evidence type="ECO:0000256" key="18">
    <source>
        <dbReference type="ARBA" id="ARBA00049512"/>
    </source>
</evidence>
<keyword evidence="15 20" id="KW-1133">Transmembrane helix</keyword>
<dbReference type="InterPro" id="IPR023616">
    <property type="entry name" value="Cyt_c_oxase-like_su1_dom"/>
</dbReference>
<feature type="transmembrane region" description="Helical" evidence="20">
    <location>
        <begin position="447"/>
        <end position="470"/>
    </location>
</feature>
<feature type="transmembrane region" description="Helical" evidence="20">
    <location>
        <begin position="335"/>
        <end position="356"/>
    </location>
</feature>
<dbReference type="GO" id="GO:0045277">
    <property type="term" value="C:respiratory chain complex IV"/>
    <property type="evidence" value="ECO:0007669"/>
    <property type="project" value="InterPro"/>
</dbReference>
<keyword evidence="13" id="KW-1278">Translocase</keyword>
<name>B7ZE87_9NEOP</name>
<comment type="similarity">
    <text evidence="4 19">Belongs to the heme-copper respiratory oxidase family.</text>
</comment>
<evidence type="ECO:0000256" key="13">
    <source>
        <dbReference type="ARBA" id="ARBA00022967"/>
    </source>
</evidence>
<dbReference type="InterPro" id="IPR036927">
    <property type="entry name" value="Cyt_c_oxase-like_su1_sf"/>
</dbReference>
<evidence type="ECO:0000256" key="19">
    <source>
        <dbReference type="RuleBase" id="RU000369"/>
    </source>
</evidence>
<evidence type="ECO:0000256" key="16">
    <source>
        <dbReference type="ARBA" id="ARBA00023128"/>
    </source>
</evidence>
<keyword evidence="19" id="KW-0408">Iron</keyword>
<feature type="transmembrane region" description="Helical" evidence="20">
    <location>
        <begin position="406"/>
        <end position="427"/>
    </location>
</feature>
<keyword evidence="19" id="KW-0349">Heme</keyword>
<dbReference type="PROSITE" id="PS00077">
    <property type="entry name" value="COX1_CUB"/>
    <property type="match status" value="1"/>
</dbReference>
<dbReference type="GO" id="GO:0015990">
    <property type="term" value="P:electron transport coupled proton transport"/>
    <property type="evidence" value="ECO:0007669"/>
    <property type="project" value="TreeGrafter"/>
</dbReference>
<keyword evidence="7 19" id="KW-0813">Transport</keyword>
<feature type="transmembrane region" description="Helical" evidence="20">
    <location>
        <begin position="147"/>
        <end position="168"/>
    </location>
</feature>
<gene>
    <name evidence="22" type="primary">cox1</name>
</gene>
<dbReference type="Pfam" id="PF00115">
    <property type="entry name" value="COX1"/>
    <property type="match status" value="1"/>
</dbReference>
<feature type="domain" description="Cytochrome oxidase subunit I profile" evidence="21">
    <location>
        <begin position="1"/>
        <end position="503"/>
    </location>
</feature>
<evidence type="ECO:0000256" key="17">
    <source>
        <dbReference type="ARBA" id="ARBA00023136"/>
    </source>
</evidence>
<dbReference type="InterPro" id="IPR000883">
    <property type="entry name" value="Cyt_C_Oxase_1"/>
</dbReference>
<keyword evidence="16 19" id="KW-0496">Mitochondrion</keyword>
<evidence type="ECO:0000256" key="4">
    <source>
        <dbReference type="ARBA" id="ARBA00009578"/>
    </source>
</evidence>
<dbReference type="CDD" id="cd01663">
    <property type="entry name" value="Cyt_c_Oxidase_I"/>
    <property type="match status" value="1"/>
</dbReference>
<accession>B7ZE87</accession>
<dbReference type="PRINTS" id="PR01165">
    <property type="entry name" value="CYCOXIDASEI"/>
</dbReference>